<accession>A0ABY6M2K5</accession>
<name>A0ABY6M2K5_9FLAO</name>
<keyword evidence="1" id="KW-0547">Nucleotide-binding</keyword>
<sequence>MSQVTRLFDFPYYQLNTFPLEKAIVSKKNGIWRGHSTQEYINLANSFSKGLIELGIKKGEKVALITSNNRTEWNICDIGVLQTGALTVPIYPTISAEDYQFILEHSEASYCIVSDQVIYDKLVAVKHQLPNIKEVYSFDSIAGCKNWEEIIELGKSDKHNDELERLKQNVTSQDDATIIYTSGTTGRPKGVLLTHENIVSNVLMSFKRVPLSLGRDVALSFLPCCHIFERMLLYLYQYCGISIYYAESIETISDNLKEVKPHVMTVVPRLVEKVYDKIYAKGDDLTGFKKNLFYWTIELGEKYEAYHNSFLYSLKLWVARKLVFSKWHEGLGGNLKLMVSGSAPLQSRLARIFGAAGIPIMEGYGLTETSPVISVNDQRNGGLKFGTVGKILDGVEVKIAEDGEILVKGPNVTKGYYKEPEKTAEAFSDGYFCTGDIGEIDAQGFLKITDRKKEMLKTSGGKYVAPQVLENAIKQSHFIEQIMVIGDGEKMPAAFIQPNYEFVREWAKRKKINLGASNQDVCSNEKVIARIQKELDAINERFGKWEQIKKFELTPTVWSIDTGELTPTLKLKRKVIKEKYQDLYDKIYKN</sequence>
<evidence type="ECO:0000313" key="5">
    <source>
        <dbReference type="Proteomes" id="UP001163328"/>
    </source>
</evidence>
<dbReference type="RefSeq" id="WP_264434516.1">
    <property type="nucleotide sequence ID" value="NZ_CP081495.1"/>
</dbReference>
<evidence type="ECO:0000256" key="1">
    <source>
        <dbReference type="ARBA" id="ARBA00022741"/>
    </source>
</evidence>
<proteinExistence type="predicted"/>
<dbReference type="EMBL" id="CP081495">
    <property type="protein sequence ID" value="UYW02037.1"/>
    <property type="molecule type" value="Genomic_DNA"/>
</dbReference>
<dbReference type="PANTHER" id="PTHR43272:SF33">
    <property type="entry name" value="AMP-BINDING DOMAIN-CONTAINING PROTEIN-RELATED"/>
    <property type="match status" value="1"/>
</dbReference>
<dbReference type="SUPFAM" id="SSF56801">
    <property type="entry name" value="Acetyl-CoA synthetase-like"/>
    <property type="match status" value="1"/>
</dbReference>
<dbReference type="Gene3D" id="3.40.50.12780">
    <property type="entry name" value="N-terminal domain of ligase-like"/>
    <property type="match status" value="2"/>
</dbReference>
<evidence type="ECO:0000259" key="3">
    <source>
        <dbReference type="Pfam" id="PF00501"/>
    </source>
</evidence>
<evidence type="ECO:0000256" key="2">
    <source>
        <dbReference type="ARBA" id="ARBA00022840"/>
    </source>
</evidence>
<dbReference type="InterPro" id="IPR000873">
    <property type="entry name" value="AMP-dep_synth/lig_dom"/>
</dbReference>
<dbReference type="InterPro" id="IPR042099">
    <property type="entry name" value="ANL_N_sf"/>
</dbReference>
<keyword evidence="4" id="KW-0436">Ligase</keyword>
<dbReference type="Pfam" id="PF00501">
    <property type="entry name" value="AMP-binding"/>
    <property type="match status" value="1"/>
</dbReference>
<dbReference type="CDD" id="cd05907">
    <property type="entry name" value="VL_LC_FACS_like"/>
    <property type="match status" value="1"/>
</dbReference>
<protein>
    <submittedName>
        <fullName evidence="4">Long-chain fatty acid--CoA ligase</fullName>
    </submittedName>
</protein>
<organism evidence="4 5">
    <name type="scientific">Flavobacterium agricola</name>
    <dbReference type="NCBI Taxonomy" id="2870839"/>
    <lineage>
        <taxon>Bacteria</taxon>
        <taxon>Pseudomonadati</taxon>
        <taxon>Bacteroidota</taxon>
        <taxon>Flavobacteriia</taxon>
        <taxon>Flavobacteriales</taxon>
        <taxon>Flavobacteriaceae</taxon>
        <taxon>Flavobacterium</taxon>
    </lineage>
</organism>
<dbReference type="GO" id="GO:0016874">
    <property type="term" value="F:ligase activity"/>
    <property type="evidence" value="ECO:0007669"/>
    <property type="project" value="UniProtKB-KW"/>
</dbReference>
<dbReference type="PROSITE" id="PS00455">
    <property type="entry name" value="AMP_BINDING"/>
    <property type="match status" value="1"/>
</dbReference>
<keyword evidence="2" id="KW-0067">ATP-binding</keyword>
<feature type="domain" description="AMP-dependent synthetase/ligase" evidence="3">
    <location>
        <begin position="16"/>
        <end position="417"/>
    </location>
</feature>
<dbReference type="Pfam" id="PF23562">
    <property type="entry name" value="AMP-binding_C_3"/>
    <property type="match status" value="1"/>
</dbReference>
<dbReference type="PANTHER" id="PTHR43272">
    <property type="entry name" value="LONG-CHAIN-FATTY-ACID--COA LIGASE"/>
    <property type="match status" value="1"/>
</dbReference>
<dbReference type="InterPro" id="IPR020845">
    <property type="entry name" value="AMP-binding_CS"/>
</dbReference>
<reference evidence="4" key="1">
    <citation type="submission" date="2021-08" db="EMBL/GenBank/DDBJ databases">
        <title>Flavobacterium sp. strain CC-SYL302.</title>
        <authorList>
            <person name="Lin S.-Y."/>
            <person name="Lee T.-H."/>
            <person name="Young C.-C."/>
        </authorList>
    </citation>
    <scope>NUCLEOTIDE SEQUENCE</scope>
    <source>
        <strain evidence="4">CC-SYL302</strain>
    </source>
</reference>
<dbReference type="Proteomes" id="UP001163328">
    <property type="component" value="Chromosome"/>
</dbReference>
<keyword evidence="5" id="KW-1185">Reference proteome</keyword>
<gene>
    <name evidence="4" type="ORF">K5I29_03765</name>
</gene>
<evidence type="ECO:0000313" key="4">
    <source>
        <dbReference type="EMBL" id="UYW02037.1"/>
    </source>
</evidence>